<accession>A0ABQ9GI08</accession>
<dbReference type="EMBL" id="JARBHB010000012">
    <property type="protein sequence ID" value="KAJ8871629.1"/>
    <property type="molecule type" value="Genomic_DNA"/>
</dbReference>
<dbReference type="PANTHER" id="PTHR45749">
    <property type="match status" value="1"/>
</dbReference>
<gene>
    <name evidence="1" type="ORF">PR048_027956</name>
</gene>
<comment type="caution">
    <text evidence="1">The sequence shown here is derived from an EMBL/GenBank/DDBJ whole genome shotgun (WGS) entry which is preliminary data.</text>
</comment>
<evidence type="ECO:0000313" key="1">
    <source>
        <dbReference type="EMBL" id="KAJ8871629.1"/>
    </source>
</evidence>
<reference evidence="1 2" key="1">
    <citation type="submission" date="2023-02" db="EMBL/GenBank/DDBJ databases">
        <title>LHISI_Scaffold_Assembly.</title>
        <authorList>
            <person name="Stuart O.P."/>
            <person name="Cleave R."/>
            <person name="Magrath M.J.L."/>
            <person name="Mikheyev A.S."/>
        </authorList>
    </citation>
    <scope>NUCLEOTIDE SEQUENCE [LARGE SCALE GENOMIC DNA]</scope>
    <source>
        <strain evidence="1">Daus_M_001</strain>
        <tissue evidence="1">Leg muscle</tissue>
    </source>
</reference>
<dbReference type="Proteomes" id="UP001159363">
    <property type="component" value="Chromosome 11"/>
</dbReference>
<protein>
    <recommendedName>
        <fullName evidence="3">DUF4371 domain-containing protein</fullName>
    </recommendedName>
</protein>
<name>A0ABQ9GI08_9NEOP</name>
<keyword evidence="2" id="KW-1185">Reference proteome</keyword>
<proteinExistence type="predicted"/>
<sequence length="118" mass="13230">MLKITSHEILRSIVDTIKMRGEFALIVDETSDITGKEQVSINIRSVDHETFYMMSFSLDALLRLDLNLDKLRGQRYDDGVNMAGAKSTAVLDFLDTLAYDRSDIGPNARGLLDQFSQG</sequence>
<evidence type="ECO:0008006" key="3">
    <source>
        <dbReference type="Google" id="ProtNLM"/>
    </source>
</evidence>
<evidence type="ECO:0000313" key="2">
    <source>
        <dbReference type="Proteomes" id="UP001159363"/>
    </source>
</evidence>
<dbReference type="PANTHER" id="PTHR45749:SF21">
    <property type="entry name" value="DUF4371 DOMAIN-CONTAINING PROTEIN"/>
    <property type="match status" value="1"/>
</dbReference>
<organism evidence="1 2">
    <name type="scientific">Dryococelus australis</name>
    <dbReference type="NCBI Taxonomy" id="614101"/>
    <lineage>
        <taxon>Eukaryota</taxon>
        <taxon>Metazoa</taxon>
        <taxon>Ecdysozoa</taxon>
        <taxon>Arthropoda</taxon>
        <taxon>Hexapoda</taxon>
        <taxon>Insecta</taxon>
        <taxon>Pterygota</taxon>
        <taxon>Neoptera</taxon>
        <taxon>Polyneoptera</taxon>
        <taxon>Phasmatodea</taxon>
        <taxon>Verophasmatodea</taxon>
        <taxon>Anareolatae</taxon>
        <taxon>Phasmatidae</taxon>
        <taxon>Eurycanthinae</taxon>
        <taxon>Dryococelus</taxon>
    </lineage>
</organism>